<evidence type="ECO:0000256" key="7">
    <source>
        <dbReference type="RuleBase" id="RU367065"/>
    </source>
</evidence>
<dbReference type="GO" id="GO:0030515">
    <property type="term" value="F:snoRNA binding"/>
    <property type="evidence" value="ECO:0007669"/>
    <property type="project" value="TreeGrafter"/>
</dbReference>
<reference evidence="12" key="1">
    <citation type="submission" date="2025-08" db="UniProtKB">
        <authorList>
            <consortium name="RefSeq"/>
        </authorList>
    </citation>
    <scope>IDENTIFICATION</scope>
    <source>
        <tissue evidence="12">Epidermis and Blubber</tissue>
    </source>
</reference>
<dbReference type="Proteomes" id="UP000694857">
    <property type="component" value="Chromosome 16"/>
</dbReference>
<dbReference type="PANTHER" id="PTHR13457">
    <property type="entry name" value="BAP28"/>
    <property type="match status" value="1"/>
</dbReference>
<dbReference type="Pfam" id="PF08146">
    <property type="entry name" value="BP28CT"/>
    <property type="match status" value="1"/>
</dbReference>
<evidence type="ECO:0000313" key="11">
    <source>
        <dbReference type="Proteomes" id="UP000694857"/>
    </source>
</evidence>
<dbReference type="SUPFAM" id="SSF48371">
    <property type="entry name" value="ARM repeat"/>
    <property type="match status" value="2"/>
</dbReference>
<dbReference type="Pfam" id="PF12397">
    <property type="entry name" value="U3snoRNP10"/>
    <property type="match status" value="1"/>
</dbReference>
<protein>
    <recommendedName>
        <fullName evidence="7">HEAT repeat-containing protein 1</fullName>
    </recommendedName>
</protein>
<dbReference type="PANTHER" id="PTHR13457:SF1">
    <property type="entry name" value="HEAT REPEAT-CONTAINING PROTEIN 1"/>
    <property type="match status" value="1"/>
</dbReference>
<sequence>MIICQISVKVTMEDTFVNSLASQIIKTLTRIPSLIKDGLGCLIVLLQRQKPESLGKKPFPHLCTVPDLVTLLHGISETYDISPLLRYMLPHLVVSIVNHVTGEETEEMDGQVYRRLLEAILTNISLKNNLDHLLASLLFEEYISYSSQEEIDSNKVSLLNEQFLPLIRLVENRYPKTLDAVLEERLKEITDLKKQELFHQFISLSASGGKYQFLADSDTSLMLSLNHPLAPVRLLAINHLKNVMTTSKESIDESFIKEAILTRLGDDSIDVVLSAISAFEIFKQQFSSEVTVSNLLNLFQRAELSKNRGWYSVLEIAADILIKAEILSENDQLSNQVVVHLLPFMVINNDDMESAEVKMAIYLSKSGICSLHPLLRGWKEALENVIKSTKSGELIGVASQKMIELLADNINSGDPSSMLKMVEDLISVGEKESFSLKQKVTFHVIMAVLVSCCSSLKETHFPFATRVFSLLQKKIKKLESVITTVEIPSEWNFELMMDRGIPLELWAHYVEELKTARRTAVEDSVLLVFSLKNFIHALKAPKSFPKDDTWWNPEQLNEDSRDYLCLLIGLFEMVLTGADTVHFRVLMKLFMKVHLEDVFQLFKFFSVLWTYGSSLSNPLNCRVTSVLQTQALYVGYAMLSSQKAQCRHHLASASSPVVTSLLINLGSPIKEVRRAAIHCLQALSGVASQFHLVIDHVVPKAEEITSDATYVAQDLATLFEELQREKKLKSHQKLSETLKNLLYCVYSCPSYIAKDLMKVLQEVNSEMVLSQLLPMIEQLLEKMQKEPTVVLKDELIALHLILGKYNEHSASLLHKDPKSLDIFIKAVHTTKELCTGMPTVQITALEKITKPFFAAISDEKVQQKLLCTLFDLLVNCKNSHCAQTVSSVFKGISVNAEQVRIELEPPDKTKSLGTIQQTRRQKMQQKKSQDLESVQEVGGSYWQRTTLILELLQHKKKLKSPQILIPTLFNLLSRCLEPLPPEQGSMEYTKQLILSCLLNICQKLSPDGSKIPKDVLDEEKFNVELIVQCIRVSEMPQTHHHALLLLGTVAGIFPDKVLHNIMSIFTFMGANVMRLDDTYSFQVINKTVKMVIPALMQSDGGTSAEVTRSVEDIVVKIINVFVDALPHVPEHRRLPVLVQLVDTLGAERFLWVLLLLLFEQYVTKTVLVAAFGEKDAILEADTEFWISVCCEFSVQHQIQSLMNILEYLMKLPEEKEETLPTSVSYKSDSQEEMLQVFNIDAHTSKQLRHFKFLSVSFMSRLLASNNFIRKVVESGGPKVLTGLEQRLLEMVLGYINAVAQSMERNADKLTGKFWRALLSKAYDMLDKVNGLLPTETFIPVIRGLLENPLPSVRRKALDLLNNKLQQKTSWKKKIVSHFLELVPVLVAMVKHKRKTLEEQPINRQTALYTLKLLCKNFGAENPEPFVPVLNTAVRLIALGTKEEKNVLGGALLCVAEVVSTLEALAIPQLPSLMPPLLTAIRSTRDLVSGEVYLLSALAALQKVVETLPHFISPYLEGVLLQVIHLEKITSEIGPASQANVHLTSLKKTLATTLSPRVLLPAINKTYKQIEKNWKNLMGPFMSILREHIGVMRKEEVASHQPQLTTFFLEALDFRAQHSENDLEEIGKTENYIIDCLMAMVVKLSEVTFRPLFFKLFDWAKTEDAPKDRLLTFYNLADCIAEKLKGLFTLFAGHLVKPFADTLNQVNISKTDEAFFDSENDPEKCCLLLQFILNCLYKIFLFDTQHFLSKERAEALMMPLVDQLENRLGGEEKFQERVTKHLIPCLAQFSVAMADDSLWKPLNYQILLKMRDSSPKVRFAALITVLALAEKLRENYIVLLPESIPFLAELMEDECEEVERQCQKTVQQLETVLGEPLQSYF</sequence>
<dbReference type="Gene3D" id="1.25.10.10">
    <property type="entry name" value="Leucine-rich Repeat Variant"/>
    <property type="match status" value="2"/>
</dbReference>
<name>A0A8B8VKC6_BALMU</name>
<dbReference type="CTD" id="55127"/>
<dbReference type="GeneID" id="118882802"/>
<dbReference type="SMART" id="SM01036">
    <property type="entry name" value="BP28CT"/>
    <property type="match status" value="1"/>
</dbReference>
<dbReference type="GO" id="GO:0032040">
    <property type="term" value="C:small-subunit processome"/>
    <property type="evidence" value="ECO:0007669"/>
    <property type="project" value="TreeGrafter"/>
</dbReference>
<dbReference type="GO" id="GO:0030686">
    <property type="term" value="C:90S preribosome"/>
    <property type="evidence" value="ECO:0007669"/>
    <property type="project" value="TreeGrafter"/>
</dbReference>
<evidence type="ECO:0000259" key="10">
    <source>
        <dbReference type="SMART" id="SM01036"/>
    </source>
</evidence>
<keyword evidence="8" id="KW-0175">Coiled coil</keyword>
<keyword evidence="3 7" id="KW-0690">Ribosome biogenesis</keyword>
<keyword evidence="4 7" id="KW-0698">rRNA processing</keyword>
<dbReference type="RefSeq" id="XP_036685012.1">
    <property type="nucleotide sequence ID" value="XM_036829117.1"/>
</dbReference>
<dbReference type="InterPro" id="IPR040191">
    <property type="entry name" value="UTP10"/>
</dbReference>
<evidence type="ECO:0000256" key="2">
    <source>
        <dbReference type="ARBA" id="ARBA00010559"/>
    </source>
</evidence>
<evidence type="ECO:0000256" key="9">
    <source>
        <dbReference type="SAM" id="MobiDB-lite"/>
    </source>
</evidence>
<evidence type="ECO:0000256" key="6">
    <source>
        <dbReference type="ARBA" id="ARBA00023274"/>
    </source>
</evidence>
<dbReference type="FunFam" id="1.25.10.10:FF:001258">
    <property type="entry name" value="HEAT repeat containing 1"/>
    <property type="match status" value="1"/>
</dbReference>
<dbReference type="FunFam" id="1.25.10.10:FF:000821">
    <property type="entry name" value="Heatr1 protein"/>
    <property type="match status" value="1"/>
</dbReference>
<keyword evidence="11" id="KW-1185">Reference proteome</keyword>
<comment type="similarity">
    <text evidence="2 7">Belongs to the HEATR1/UTP10 family.</text>
</comment>
<comment type="function">
    <text evidence="7">Involved in nucleolar processing of pre-18S ribosomal RNA.</text>
</comment>
<comment type="subcellular location">
    <subcellularLocation>
        <location evidence="1 7">Nucleus</location>
        <location evidence="1 7">Nucleolus</location>
    </subcellularLocation>
</comment>
<dbReference type="InterPro" id="IPR056473">
    <property type="entry name" value="HEAT_Utp10/HEAT1"/>
</dbReference>
<dbReference type="InterPro" id="IPR011989">
    <property type="entry name" value="ARM-like"/>
</dbReference>
<proteinExistence type="inferred from homology"/>
<keyword evidence="6 7" id="KW-0687">Ribonucleoprotein</keyword>
<evidence type="ECO:0000256" key="8">
    <source>
        <dbReference type="SAM" id="Coils"/>
    </source>
</evidence>
<dbReference type="InterPro" id="IPR016024">
    <property type="entry name" value="ARM-type_fold"/>
</dbReference>
<evidence type="ECO:0000313" key="12">
    <source>
        <dbReference type="RefSeq" id="XP_036685012.1"/>
    </source>
</evidence>
<accession>A0A8B8VKC6</accession>
<gene>
    <name evidence="12" type="primary">HEATR1</name>
</gene>
<feature type="coiled-coil region" evidence="8">
    <location>
        <begin position="1847"/>
        <end position="1874"/>
    </location>
</feature>
<evidence type="ECO:0000256" key="1">
    <source>
        <dbReference type="ARBA" id="ARBA00004604"/>
    </source>
</evidence>
<evidence type="ECO:0000256" key="4">
    <source>
        <dbReference type="ARBA" id="ARBA00022552"/>
    </source>
</evidence>
<evidence type="ECO:0000256" key="5">
    <source>
        <dbReference type="ARBA" id="ARBA00023242"/>
    </source>
</evidence>
<dbReference type="Pfam" id="PF23243">
    <property type="entry name" value="HEAT_HEATR1"/>
    <property type="match status" value="1"/>
</dbReference>
<dbReference type="GO" id="GO:0034455">
    <property type="term" value="C:t-UTP complex"/>
    <property type="evidence" value="ECO:0007669"/>
    <property type="project" value="TreeGrafter"/>
</dbReference>
<dbReference type="GO" id="GO:0000462">
    <property type="term" value="P:maturation of SSU-rRNA from tricistronic rRNA transcript (SSU-rRNA, 5.8S rRNA, LSU-rRNA)"/>
    <property type="evidence" value="ECO:0007669"/>
    <property type="project" value="TreeGrafter"/>
</dbReference>
<dbReference type="GO" id="GO:0045943">
    <property type="term" value="P:positive regulation of transcription by RNA polymerase I"/>
    <property type="evidence" value="ECO:0007669"/>
    <property type="project" value="TreeGrafter"/>
</dbReference>
<keyword evidence="5 7" id="KW-0539">Nucleus</keyword>
<dbReference type="InterPro" id="IPR012954">
    <property type="entry name" value="BP28_C_dom"/>
</dbReference>
<evidence type="ECO:0000256" key="3">
    <source>
        <dbReference type="ARBA" id="ARBA00022517"/>
    </source>
</evidence>
<feature type="domain" description="BP28 C-terminal" evidence="10">
    <location>
        <begin position="1593"/>
        <end position="1746"/>
    </location>
</feature>
<dbReference type="InterPro" id="IPR022125">
    <property type="entry name" value="U3snoRNP10_N"/>
</dbReference>
<organism evidence="11 12">
    <name type="scientific">Balaenoptera musculus</name>
    <name type="common">Blue whale</name>
    <dbReference type="NCBI Taxonomy" id="9771"/>
    <lineage>
        <taxon>Eukaryota</taxon>
        <taxon>Metazoa</taxon>
        <taxon>Chordata</taxon>
        <taxon>Craniata</taxon>
        <taxon>Vertebrata</taxon>
        <taxon>Euteleostomi</taxon>
        <taxon>Mammalia</taxon>
        <taxon>Eutheria</taxon>
        <taxon>Laurasiatheria</taxon>
        <taxon>Artiodactyla</taxon>
        <taxon>Whippomorpha</taxon>
        <taxon>Cetacea</taxon>
        <taxon>Mysticeti</taxon>
        <taxon>Balaenopteridae</taxon>
        <taxon>Balaenoptera</taxon>
    </lineage>
</organism>
<feature type="region of interest" description="Disordered" evidence="9">
    <location>
        <begin position="909"/>
        <end position="929"/>
    </location>
</feature>